<gene>
    <name evidence="3" type="ORF">DB88DRAFT_538803</name>
</gene>
<feature type="region of interest" description="Disordered" evidence="2">
    <location>
        <begin position="1100"/>
        <end position="1136"/>
    </location>
</feature>
<protein>
    <submittedName>
        <fullName evidence="3">Uncharacterized protein</fullName>
    </submittedName>
</protein>
<feature type="region of interest" description="Disordered" evidence="2">
    <location>
        <begin position="82"/>
        <end position="124"/>
    </location>
</feature>
<feature type="region of interest" description="Disordered" evidence="2">
    <location>
        <begin position="1216"/>
        <end position="1288"/>
    </location>
</feature>
<feature type="compositionally biased region" description="Basic and acidic residues" evidence="2">
    <location>
        <begin position="1222"/>
        <end position="1252"/>
    </location>
</feature>
<name>A0AAD9FSC7_PAPLA</name>
<evidence type="ECO:0000313" key="4">
    <source>
        <dbReference type="Proteomes" id="UP001182556"/>
    </source>
</evidence>
<feature type="compositionally biased region" description="Basic residues" evidence="2">
    <location>
        <begin position="1258"/>
        <end position="1269"/>
    </location>
</feature>
<accession>A0AAD9FSC7</accession>
<keyword evidence="1" id="KW-0677">Repeat</keyword>
<dbReference type="PROSITE" id="PS51257">
    <property type="entry name" value="PROKAR_LIPOPROTEIN"/>
    <property type="match status" value="1"/>
</dbReference>
<comment type="caution">
    <text evidence="3">The sequence shown here is derived from an EMBL/GenBank/DDBJ whole genome shotgun (WGS) entry which is preliminary data.</text>
</comment>
<dbReference type="InterPro" id="IPR011990">
    <property type="entry name" value="TPR-like_helical_dom_sf"/>
</dbReference>
<dbReference type="Gene3D" id="1.25.40.10">
    <property type="entry name" value="Tetratricopeptide repeat domain"/>
    <property type="match status" value="1"/>
</dbReference>
<feature type="compositionally biased region" description="Basic and acidic residues" evidence="2">
    <location>
        <begin position="94"/>
        <end position="109"/>
    </location>
</feature>
<keyword evidence="4" id="KW-1185">Reference proteome</keyword>
<feature type="compositionally biased region" description="Basic and acidic residues" evidence="2">
    <location>
        <begin position="1270"/>
        <end position="1288"/>
    </location>
</feature>
<sequence length="1288" mass="143410">MIQSTRQGCARALSSSNVLSISSLVSCIPHAESSMHAIRRSVMLQRQQRLLTTDPISRRRKGKITDGLASHAVHAGYSTAAAMTKDSGEGAEETMARRSREARTGRSIEEQGGGDPSIARNWPVDSSQPFHARLSLPEVTDPDPHLGSAQVAVPTIEENPLIALASKPFENAYAFRSTFQEIARTRPLLAFLSLRDISDQSFSLLTAEHIDLLLRRFLNLPMHEQRDLARLNPEIALAILERIKAHLERLAPRSREVTKHRPEYQPGTRFRGRRLRQFLEVCVLFGAENLAREVFVAHFPEQIRQGLCQITELEAYLLSLSLRKRSNLIIETFTHPCFPAHEPHLPLACWTPKLFCIVGQAFMTMRRGEALLELGKRFRSLAAQNKQPIPPAVYTILLQAAVATGNHQEAKIMRAEARKRGDDSEETDFTIQMAIIRGQSTLGFDQQLEERILKDLPARPDHASQLLHRLIELRLKNQDTAGAKRLLDRFDLSAPIRPKSTSAPGGLTPTARTVSLAFGIVSYKADLEHCETWWRYLLTKPGMLDDRAVASVVRAMSSAGLTEEAYQMVRARLFKFRPLSPLWCLPLQAEVGIVTLNTLSDCMSKSIGLKGLQRTTDLMRQAHISADANTLKVILDAVRREMTVRPEDLAGLLQVMLERANNVRAQIGHVDSIMAEAVRLASASPTFPPTLSTNATLPFQDPTGGLVPTGKFAETIEQVLESLRERAIGSDSMSAATRLRFEALIGNPGDEVPAAEKVWNEFIEMGYKPDKRHILALMQGYADAGEMNQAERAKTLAGQMGIEPTVGMYMVLLIGWGKMGGVGVDKARRAYDAIKSELAASKNVGLDTVAVAAMVQVYYRNRMWHTAAELVREDLAPRSGLSDKAILVGMTALRWAGDEVGAIDLLERRIVPCLNFFLRVAVRRIRVHLDRKLREGRATDRESATMARVQEILDKDVHARPYIAQGSLFTKPPHDRVPRFYNAKSLKPRLYPTDPLDRTGQIADMVSARPPVRISTKTLQSLYTMLDPTTTSAPSAETIQEVQRILDEHRQALENEIRSVRPVGAAIQSDTLTDVESAMVDKEMERYEETLMRHLEKMVESKTARNGSKQAGRKKRSIRPKLHSARVKPPNPDGRVDVAVRTHHAAEKRLARRTAAIVRAQPSRLGPKADRGVEAVSGGIIRDDGILPVLPTRDAVSQAAGLPLGAEALPGRTYRRRAGGVTRERNGKTRAAEKMEREERIRRVALRVREESGVESQKRKKSRKGKGVGKKQEQEVKEESEGKEKTKS</sequence>
<evidence type="ECO:0000313" key="3">
    <source>
        <dbReference type="EMBL" id="KAK1925351.1"/>
    </source>
</evidence>
<dbReference type="PANTHER" id="PTHR47447:SF17">
    <property type="entry name" value="OS12G0638900 PROTEIN"/>
    <property type="match status" value="1"/>
</dbReference>
<evidence type="ECO:0000256" key="1">
    <source>
        <dbReference type="ARBA" id="ARBA00022737"/>
    </source>
</evidence>
<proteinExistence type="predicted"/>
<dbReference type="PANTHER" id="PTHR47447">
    <property type="entry name" value="OS03G0856100 PROTEIN"/>
    <property type="match status" value="1"/>
</dbReference>
<organism evidence="3 4">
    <name type="scientific">Papiliotrema laurentii</name>
    <name type="common">Cryptococcus laurentii</name>
    <dbReference type="NCBI Taxonomy" id="5418"/>
    <lineage>
        <taxon>Eukaryota</taxon>
        <taxon>Fungi</taxon>
        <taxon>Dikarya</taxon>
        <taxon>Basidiomycota</taxon>
        <taxon>Agaricomycotina</taxon>
        <taxon>Tremellomycetes</taxon>
        <taxon>Tremellales</taxon>
        <taxon>Rhynchogastremaceae</taxon>
        <taxon>Papiliotrema</taxon>
    </lineage>
</organism>
<evidence type="ECO:0000256" key="2">
    <source>
        <dbReference type="SAM" id="MobiDB-lite"/>
    </source>
</evidence>
<reference evidence="3" key="1">
    <citation type="submission" date="2023-02" db="EMBL/GenBank/DDBJ databases">
        <title>Identification and recombinant expression of a fungal hydrolase from Papiliotrema laurentii that hydrolyzes apple cutin and clears colloidal polyester polyurethane.</title>
        <authorList>
            <consortium name="DOE Joint Genome Institute"/>
            <person name="Roman V.A."/>
            <person name="Bojanowski C."/>
            <person name="Crable B.R."/>
            <person name="Wagner D.N."/>
            <person name="Hung C.S."/>
            <person name="Nadeau L.J."/>
            <person name="Schratz L."/>
            <person name="Haridas S."/>
            <person name="Pangilinan J."/>
            <person name="Lipzen A."/>
            <person name="Na H."/>
            <person name="Yan M."/>
            <person name="Ng V."/>
            <person name="Grigoriev I.V."/>
            <person name="Spatafora J.W."/>
            <person name="Barlow D."/>
            <person name="Biffinger J."/>
            <person name="Kelley-Loughnane N."/>
            <person name="Varaljay V.A."/>
            <person name="Crookes-Goodson W.J."/>
        </authorList>
    </citation>
    <scope>NUCLEOTIDE SEQUENCE</scope>
    <source>
        <strain evidence="3">5307AH</strain>
    </source>
</reference>
<feature type="compositionally biased region" description="Basic residues" evidence="2">
    <location>
        <begin position="1111"/>
        <end position="1126"/>
    </location>
</feature>
<dbReference type="Proteomes" id="UP001182556">
    <property type="component" value="Unassembled WGS sequence"/>
</dbReference>
<dbReference type="EMBL" id="JAODAN010000003">
    <property type="protein sequence ID" value="KAK1925351.1"/>
    <property type="molecule type" value="Genomic_DNA"/>
</dbReference>